<dbReference type="PROSITE" id="PS50943">
    <property type="entry name" value="HTH_CROC1"/>
    <property type="match status" value="1"/>
</dbReference>
<dbReference type="GO" id="GO:0003677">
    <property type="term" value="F:DNA binding"/>
    <property type="evidence" value="ECO:0007669"/>
    <property type="project" value="InterPro"/>
</dbReference>
<feature type="domain" description="HTH cro/C1-type" evidence="1">
    <location>
        <begin position="12"/>
        <end position="56"/>
    </location>
</feature>
<dbReference type="InterPro" id="IPR001387">
    <property type="entry name" value="Cro/C1-type_HTH"/>
</dbReference>
<dbReference type="Pfam" id="PF01381">
    <property type="entry name" value="HTH_3"/>
    <property type="match status" value="1"/>
</dbReference>
<proteinExistence type="predicted"/>
<dbReference type="Gene3D" id="1.10.260.40">
    <property type="entry name" value="lambda repressor-like DNA-binding domains"/>
    <property type="match status" value="1"/>
</dbReference>
<dbReference type="SUPFAM" id="SSF47413">
    <property type="entry name" value="lambda repressor-like DNA-binding domains"/>
    <property type="match status" value="1"/>
</dbReference>
<organism evidence="2 3">
    <name type="scientific">Corynebacterium singulare</name>
    <dbReference type="NCBI Taxonomy" id="161899"/>
    <lineage>
        <taxon>Bacteria</taxon>
        <taxon>Bacillati</taxon>
        <taxon>Actinomycetota</taxon>
        <taxon>Actinomycetes</taxon>
        <taxon>Mycobacteriales</taxon>
        <taxon>Corynebacteriaceae</taxon>
        <taxon>Corynebacterium</taxon>
    </lineage>
</organism>
<dbReference type="EMBL" id="CP010827">
    <property type="protein sequence ID" value="AJI80083.1"/>
    <property type="molecule type" value="Genomic_DNA"/>
</dbReference>
<evidence type="ECO:0000313" key="2">
    <source>
        <dbReference type="EMBL" id="AJI80083.1"/>
    </source>
</evidence>
<dbReference type="STRING" id="161899.CSING_12990"/>
<protein>
    <submittedName>
        <fullName evidence="2">Putative transcriptional regulator</fullName>
    </submittedName>
</protein>
<sequence length="241" mass="25949">MDPVEILKHSALSLSDISRRTGVSRNTLNLWLQGTTQPSLETLDKVLCVLGYEVFLSVRRMSNASAATAARVLLGELEDDSPEVIEWINRFRKWGDVPVDDASPLQLIERAAWASNPYGRAGACHFLPTNPITLASAAQALGQRWALSGTYARAHGPRPYPGCGGRLGSTLIWCEDPAAILPSLPQRVRLSADPIAGGVTLCPAAGRELDNMSVSGGVQYASELQVDIDVHAERYAGSETK</sequence>
<evidence type="ECO:0000313" key="3">
    <source>
        <dbReference type="Proteomes" id="UP000031890"/>
    </source>
</evidence>
<name>A0A0B6EZA2_9CORY</name>
<dbReference type="AlphaFoldDB" id="A0A0B6EZA2"/>
<dbReference type="CDD" id="cd00093">
    <property type="entry name" value="HTH_XRE"/>
    <property type="match status" value="1"/>
</dbReference>
<reference evidence="2 3" key="1">
    <citation type="journal article" date="2015" name="Genome Announc.">
        <title>Complete Genome Sequence and Annotation of Corynebacterium singulare DSM 44357, Isolated from a Human Semen Specimen.</title>
        <authorList>
            <person name="Merten M."/>
            <person name="Brinkrolf K."/>
            <person name="Albersmeier A."/>
            <person name="Kutter Y."/>
            <person name="Ruckert C."/>
            <person name="Tauch A."/>
        </authorList>
    </citation>
    <scope>NUCLEOTIDE SEQUENCE [LARGE SCALE GENOMIC DNA]</scope>
    <source>
        <strain evidence="2">IBS B52218</strain>
    </source>
</reference>
<dbReference type="RefSeq" id="WP_042532872.1">
    <property type="nucleotide sequence ID" value="NZ_CP010827.1"/>
</dbReference>
<dbReference type="SMART" id="SM00530">
    <property type="entry name" value="HTH_XRE"/>
    <property type="match status" value="1"/>
</dbReference>
<dbReference type="KEGG" id="csx:CSING_12990"/>
<evidence type="ECO:0000259" key="1">
    <source>
        <dbReference type="PROSITE" id="PS50943"/>
    </source>
</evidence>
<dbReference type="InterPro" id="IPR010982">
    <property type="entry name" value="Lambda_DNA-bd_dom_sf"/>
</dbReference>
<dbReference type="Proteomes" id="UP000031890">
    <property type="component" value="Chromosome"/>
</dbReference>
<dbReference type="HOGENOM" id="CLU_1114905_0_0_11"/>
<gene>
    <name evidence="2" type="ORF">CSING_12990</name>
</gene>
<accession>A0A0B6EZA2</accession>